<dbReference type="PROSITE" id="PS50941">
    <property type="entry name" value="CHIT_BIND_I_2"/>
    <property type="match status" value="1"/>
</dbReference>
<dbReference type="OrthoDB" id="1193027at2759"/>
<keyword evidence="3" id="KW-0732">Signal</keyword>
<dbReference type="eggNOG" id="ENOG502STNY">
    <property type="taxonomic scope" value="Eukaryota"/>
</dbReference>
<name>A0A0C4E1C4_MAGP6</name>
<dbReference type="GO" id="GO:0008061">
    <property type="term" value="F:chitin binding"/>
    <property type="evidence" value="ECO:0007669"/>
    <property type="project" value="UniProtKB-UniRule"/>
</dbReference>
<dbReference type="Proteomes" id="UP000011715">
    <property type="component" value="Unassembled WGS sequence"/>
</dbReference>
<reference evidence="6" key="5">
    <citation type="submission" date="2015-06" db="UniProtKB">
        <authorList>
            <consortium name="EnsemblFungi"/>
        </authorList>
    </citation>
    <scope>IDENTIFICATION</scope>
    <source>
        <strain evidence="6">ATCC 64411</strain>
    </source>
</reference>
<evidence type="ECO:0000313" key="7">
    <source>
        <dbReference type="Proteomes" id="UP000011715"/>
    </source>
</evidence>
<dbReference type="Gene3D" id="3.30.60.10">
    <property type="entry name" value="Endochitinase-like"/>
    <property type="match status" value="1"/>
</dbReference>
<evidence type="ECO:0000313" key="6">
    <source>
        <dbReference type="EnsemblFungi" id="MAPG_06182T0"/>
    </source>
</evidence>
<dbReference type="OMA" id="ARIEPNC"/>
<evidence type="ECO:0000256" key="2">
    <source>
        <dbReference type="PROSITE-ProRule" id="PRU00261"/>
    </source>
</evidence>
<dbReference type="EMBL" id="GL876970">
    <property type="protein sequence ID" value="KLU87179.1"/>
    <property type="molecule type" value="Genomic_DNA"/>
</dbReference>
<protein>
    <recommendedName>
        <fullName evidence="4">Chitin-binding type-1 domain-containing protein</fullName>
    </recommendedName>
</protein>
<evidence type="ECO:0000313" key="5">
    <source>
        <dbReference type="EMBL" id="KLU87179.1"/>
    </source>
</evidence>
<dbReference type="InterPro" id="IPR036779">
    <property type="entry name" value="LysM_dom_sf"/>
</dbReference>
<dbReference type="STRING" id="644358.A0A0C4E1C4"/>
<reference evidence="7" key="1">
    <citation type="submission" date="2010-05" db="EMBL/GenBank/DDBJ databases">
        <title>The genome sequence of Magnaporthe poae strain ATCC 64411.</title>
        <authorList>
            <person name="Ma L.-J."/>
            <person name="Dead R."/>
            <person name="Young S."/>
            <person name="Zeng Q."/>
            <person name="Koehrsen M."/>
            <person name="Alvarado L."/>
            <person name="Berlin A."/>
            <person name="Chapman S.B."/>
            <person name="Chen Z."/>
            <person name="Freedman E."/>
            <person name="Gellesch M."/>
            <person name="Goldberg J."/>
            <person name="Griggs A."/>
            <person name="Gujja S."/>
            <person name="Heilman E.R."/>
            <person name="Heiman D."/>
            <person name="Hepburn T."/>
            <person name="Howarth C."/>
            <person name="Jen D."/>
            <person name="Larson L."/>
            <person name="Mehta T."/>
            <person name="Neiman D."/>
            <person name="Pearson M."/>
            <person name="Roberts A."/>
            <person name="Saif S."/>
            <person name="Shea T."/>
            <person name="Shenoy N."/>
            <person name="Sisk P."/>
            <person name="Stolte C."/>
            <person name="Sykes S."/>
            <person name="Walk T."/>
            <person name="White J."/>
            <person name="Yandava C."/>
            <person name="Haas B."/>
            <person name="Nusbaum C."/>
            <person name="Birren B."/>
        </authorList>
    </citation>
    <scope>NUCLEOTIDE SEQUENCE [LARGE SCALE GENOMIC DNA]</scope>
    <source>
        <strain evidence="7">ATCC 64411 / 73-15</strain>
    </source>
</reference>
<dbReference type="InterPro" id="IPR001002">
    <property type="entry name" value="Chitin-bd_1"/>
</dbReference>
<accession>A0A0C4E1C4</accession>
<sequence>MRTPFSLVLALALVGLGLAQNDDPDARIEPNCRNHRWSWNDGMPNLAFDASASPLPENGYQWRPSVVDMKPGDINCRRWDQTPSNVGYWSCNDLATTNDITLGKFWELNPELAPDCECIKPGTLYCVRGFIEPLRAYDGNCGPQYKNATCIGVDFGQCCNSETWRCGETEHDCSIGVCYEGLCPGHKVYTTDGNCGENHSYSLCGGKWGDCCSLKSRCGTGPEFCGEGKCQSGNCTDLKDYGGKDYT</sequence>
<gene>
    <name evidence="5" type="ORF">MAPG_06182</name>
</gene>
<dbReference type="VEuPathDB" id="FungiDB:MAPG_06182"/>
<organism evidence="6 7">
    <name type="scientific">Magnaporthiopsis poae (strain ATCC 64411 / 73-15)</name>
    <name type="common">Kentucky bluegrass fungus</name>
    <name type="synonym">Magnaporthe poae</name>
    <dbReference type="NCBI Taxonomy" id="644358"/>
    <lineage>
        <taxon>Eukaryota</taxon>
        <taxon>Fungi</taxon>
        <taxon>Dikarya</taxon>
        <taxon>Ascomycota</taxon>
        <taxon>Pezizomycotina</taxon>
        <taxon>Sordariomycetes</taxon>
        <taxon>Sordariomycetidae</taxon>
        <taxon>Magnaporthales</taxon>
        <taxon>Magnaporthaceae</taxon>
        <taxon>Magnaporthiopsis</taxon>
    </lineage>
</organism>
<proteinExistence type="predicted"/>
<feature type="chain" id="PRO_5009385644" description="Chitin-binding type-1 domain-containing protein" evidence="3">
    <location>
        <begin position="20"/>
        <end position="247"/>
    </location>
</feature>
<dbReference type="InterPro" id="IPR036861">
    <property type="entry name" value="Endochitinase-like_sf"/>
</dbReference>
<reference evidence="5" key="2">
    <citation type="submission" date="2010-05" db="EMBL/GenBank/DDBJ databases">
        <title>The Genome Sequence of Magnaporthe poae strain ATCC 64411.</title>
        <authorList>
            <consortium name="The Broad Institute Genome Sequencing Platform"/>
            <consortium name="Broad Institute Genome Sequencing Center for Infectious Disease"/>
            <person name="Ma L.-J."/>
            <person name="Dead R."/>
            <person name="Young S."/>
            <person name="Zeng Q."/>
            <person name="Koehrsen M."/>
            <person name="Alvarado L."/>
            <person name="Berlin A."/>
            <person name="Chapman S.B."/>
            <person name="Chen Z."/>
            <person name="Freedman E."/>
            <person name="Gellesch M."/>
            <person name="Goldberg J."/>
            <person name="Griggs A."/>
            <person name="Gujja S."/>
            <person name="Heilman E.R."/>
            <person name="Heiman D."/>
            <person name="Hepburn T."/>
            <person name="Howarth C."/>
            <person name="Jen D."/>
            <person name="Larson L."/>
            <person name="Mehta T."/>
            <person name="Neiman D."/>
            <person name="Pearson M."/>
            <person name="Roberts A."/>
            <person name="Saif S."/>
            <person name="Shea T."/>
            <person name="Shenoy N."/>
            <person name="Sisk P."/>
            <person name="Stolte C."/>
            <person name="Sykes S."/>
            <person name="Walk T."/>
            <person name="White J."/>
            <person name="Yandava C."/>
            <person name="Haas B."/>
            <person name="Nusbaum C."/>
            <person name="Birren B."/>
        </authorList>
    </citation>
    <scope>NUCLEOTIDE SEQUENCE</scope>
    <source>
        <strain evidence="5">ATCC 64411</strain>
    </source>
</reference>
<evidence type="ECO:0000256" key="1">
    <source>
        <dbReference type="ARBA" id="ARBA00022669"/>
    </source>
</evidence>
<dbReference type="Gene3D" id="3.10.350.10">
    <property type="entry name" value="LysM domain"/>
    <property type="match status" value="1"/>
</dbReference>
<dbReference type="AlphaFoldDB" id="A0A0C4E1C4"/>
<dbReference type="EMBL" id="ADBL01001487">
    <property type="status" value="NOT_ANNOTATED_CDS"/>
    <property type="molecule type" value="Genomic_DNA"/>
</dbReference>
<comment type="caution">
    <text evidence="2">Lacks conserved residue(s) required for the propagation of feature annotation.</text>
</comment>
<keyword evidence="1 2" id="KW-0147">Chitin-binding</keyword>
<evidence type="ECO:0000259" key="4">
    <source>
        <dbReference type="PROSITE" id="PS50941"/>
    </source>
</evidence>
<keyword evidence="7" id="KW-1185">Reference proteome</keyword>
<evidence type="ECO:0000256" key="3">
    <source>
        <dbReference type="SAM" id="SignalP"/>
    </source>
</evidence>
<keyword evidence="2" id="KW-1015">Disulfide bond</keyword>
<feature type="signal peptide" evidence="3">
    <location>
        <begin position="1"/>
        <end position="19"/>
    </location>
</feature>
<feature type="domain" description="Chitin-binding type-1" evidence="4">
    <location>
        <begin position="192"/>
        <end position="237"/>
    </location>
</feature>
<reference evidence="5" key="3">
    <citation type="submission" date="2011-03" db="EMBL/GenBank/DDBJ databases">
        <title>Annotation of Magnaporthe poae ATCC 64411.</title>
        <authorList>
            <person name="Ma L.-J."/>
            <person name="Dead R."/>
            <person name="Young S.K."/>
            <person name="Zeng Q."/>
            <person name="Gargeya S."/>
            <person name="Fitzgerald M."/>
            <person name="Haas B."/>
            <person name="Abouelleil A."/>
            <person name="Alvarado L."/>
            <person name="Arachchi H.M."/>
            <person name="Berlin A."/>
            <person name="Brown A."/>
            <person name="Chapman S.B."/>
            <person name="Chen Z."/>
            <person name="Dunbar C."/>
            <person name="Freedman E."/>
            <person name="Gearin G."/>
            <person name="Gellesch M."/>
            <person name="Goldberg J."/>
            <person name="Griggs A."/>
            <person name="Gujja S."/>
            <person name="Heiman D."/>
            <person name="Howarth C."/>
            <person name="Larson L."/>
            <person name="Lui A."/>
            <person name="MacDonald P.J.P."/>
            <person name="Mehta T."/>
            <person name="Montmayeur A."/>
            <person name="Murphy C."/>
            <person name="Neiman D."/>
            <person name="Pearson M."/>
            <person name="Priest M."/>
            <person name="Roberts A."/>
            <person name="Saif S."/>
            <person name="Shea T."/>
            <person name="Shenoy N."/>
            <person name="Sisk P."/>
            <person name="Stolte C."/>
            <person name="Sykes S."/>
            <person name="Yandava C."/>
            <person name="Wortman J."/>
            <person name="Nusbaum C."/>
            <person name="Birren B."/>
        </authorList>
    </citation>
    <scope>NUCLEOTIDE SEQUENCE</scope>
    <source>
        <strain evidence="5">ATCC 64411</strain>
    </source>
</reference>
<dbReference type="EnsemblFungi" id="MAPG_06182T0">
    <property type="protein sequence ID" value="MAPG_06182T0"/>
    <property type="gene ID" value="MAPG_06182"/>
</dbReference>
<feature type="disulfide bond" evidence="2">
    <location>
        <begin position="211"/>
        <end position="225"/>
    </location>
</feature>
<reference evidence="6" key="4">
    <citation type="journal article" date="2015" name="G3 (Bethesda)">
        <title>Genome sequences of three phytopathogenic species of the Magnaporthaceae family of fungi.</title>
        <authorList>
            <person name="Okagaki L.H."/>
            <person name="Nunes C.C."/>
            <person name="Sailsbery J."/>
            <person name="Clay B."/>
            <person name="Brown D."/>
            <person name="John T."/>
            <person name="Oh Y."/>
            <person name="Young N."/>
            <person name="Fitzgerald M."/>
            <person name="Haas B.J."/>
            <person name="Zeng Q."/>
            <person name="Young S."/>
            <person name="Adiconis X."/>
            <person name="Fan L."/>
            <person name="Levin J.Z."/>
            <person name="Mitchell T.K."/>
            <person name="Okubara P.A."/>
            <person name="Farman M.L."/>
            <person name="Kohn L.M."/>
            <person name="Birren B."/>
            <person name="Ma L.-J."/>
            <person name="Dean R.A."/>
        </authorList>
    </citation>
    <scope>NUCLEOTIDE SEQUENCE</scope>
    <source>
        <strain evidence="6">ATCC 64411 / 73-15</strain>
    </source>
</reference>